<reference evidence="1 2" key="1">
    <citation type="submission" date="2016-11" db="EMBL/GenBank/DDBJ databases">
        <title>Complete genome sequence of Sulfitobacter sp. AM1-D1, a toxic bacteria associated with marine dinoflagellate Alexandrium minutum in East China Sea.</title>
        <authorList>
            <person name="Yang Q."/>
            <person name="Zhang X."/>
            <person name="Tian X."/>
        </authorList>
    </citation>
    <scope>NUCLEOTIDE SEQUENCE [LARGE SCALE GENOMIC DNA]</scope>
    <source>
        <strain evidence="1 2">AM1-D1</strain>
    </source>
</reference>
<accession>A0A1J0WJ00</accession>
<dbReference type="PANTHER" id="PTHR34290:SF2">
    <property type="entry name" value="OS04G0668800 PROTEIN"/>
    <property type="match status" value="1"/>
</dbReference>
<dbReference type="RefSeq" id="WP_071972640.1">
    <property type="nucleotide sequence ID" value="NZ_CP018076.1"/>
</dbReference>
<gene>
    <name evidence="1" type="ORF">BOO69_13485</name>
</gene>
<dbReference type="OrthoDB" id="9801773at2"/>
<dbReference type="Pfam" id="PF04134">
    <property type="entry name" value="DCC1-like"/>
    <property type="match status" value="1"/>
</dbReference>
<dbReference type="GO" id="GO:0015035">
    <property type="term" value="F:protein-disulfide reductase activity"/>
    <property type="evidence" value="ECO:0007669"/>
    <property type="project" value="InterPro"/>
</dbReference>
<keyword evidence="2" id="KW-1185">Reference proteome</keyword>
<protein>
    <submittedName>
        <fullName evidence="1">Thiol-disulfide oxidoreductase</fullName>
    </submittedName>
</protein>
<dbReference type="Proteomes" id="UP000181897">
    <property type="component" value="Chromosome"/>
</dbReference>
<dbReference type="InterPro" id="IPR007263">
    <property type="entry name" value="DCC1-like"/>
</dbReference>
<dbReference type="EMBL" id="CP018076">
    <property type="protein sequence ID" value="APE44297.1"/>
    <property type="molecule type" value="Genomic_DNA"/>
</dbReference>
<organism evidence="1 2">
    <name type="scientific">Sulfitobacter alexandrii</name>
    <dbReference type="NCBI Taxonomy" id="1917485"/>
    <lineage>
        <taxon>Bacteria</taxon>
        <taxon>Pseudomonadati</taxon>
        <taxon>Pseudomonadota</taxon>
        <taxon>Alphaproteobacteria</taxon>
        <taxon>Rhodobacterales</taxon>
        <taxon>Roseobacteraceae</taxon>
        <taxon>Sulfitobacter</taxon>
    </lineage>
</organism>
<dbReference type="AlphaFoldDB" id="A0A1J0WJ00"/>
<dbReference type="KEGG" id="suam:BOO69_13485"/>
<dbReference type="PANTHER" id="PTHR34290">
    <property type="entry name" value="SI:CH73-390P7.2"/>
    <property type="match status" value="1"/>
</dbReference>
<evidence type="ECO:0000313" key="1">
    <source>
        <dbReference type="EMBL" id="APE44297.1"/>
    </source>
</evidence>
<evidence type="ECO:0000313" key="2">
    <source>
        <dbReference type="Proteomes" id="UP000181897"/>
    </source>
</evidence>
<dbReference type="STRING" id="1917485.BOO69_13485"/>
<name>A0A1J0WJ00_9RHOB</name>
<sequence length="124" mass="14182">MNDDTKVLYNASCPVCSREVNHYARLSDRQALPITYDDLSDSDRLADWGISADDAAKRLHVRKDGQTYAGLPAFIVLWREIPQTRWLARVFSLPGLHGTASWLYDRVLAPLLYRLHLRRQSRGG</sequence>
<dbReference type="InterPro" id="IPR044691">
    <property type="entry name" value="DCC1_Trx"/>
</dbReference>
<proteinExistence type="predicted"/>